<sequence length="216" mass="23983">MSQNGQQQVCVFVQHLFRQVLQKLCPHGVVTGSVNTSRQMEHWSSSFSKLLEDAMTEKTNIDNISSTLLKSDEEDFLLGSARRFPYQQTVPFPAAIRTCRKRANFPKRARRCYKCCAVTVTRAALRCAPLTVTASALYAWAPPTLKLRSQSLASLRSWVALFSERDPASRALPHSSSQEPVRKKAAGQRASALGYERAHTGSTPARLALTTERESG</sequence>
<evidence type="ECO:0000313" key="3">
    <source>
        <dbReference type="Proteomes" id="UP001187343"/>
    </source>
</evidence>
<reference evidence="2" key="1">
    <citation type="submission" date="2023-08" db="EMBL/GenBank/DDBJ databases">
        <title>Chromosome-level Genome Assembly of mud carp (Cirrhinus molitorella).</title>
        <authorList>
            <person name="Liu H."/>
        </authorList>
    </citation>
    <scope>NUCLEOTIDE SEQUENCE</scope>
    <source>
        <strain evidence="2">Prfri</strain>
        <tissue evidence="2">Muscle</tissue>
    </source>
</reference>
<evidence type="ECO:0000256" key="1">
    <source>
        <dbReference type="SAM" id="MobiDB-lite"/>
    </source>
</evidence>
<evidence type="ECO:0000313" key="2">
    <source>
        <dbReference type="EMBL" id="KAK2886134.1"/>
    </source>
</evidence>
<keyword evidence="3" id="KW-1185">Reference proteome</keyword>
<dbReference type="Proteomes" id="UP001187343">
    <property type="component" value="Unassembled WGS sequence"/>
</dbReference>
<protein>
    <submittedName>
        <fullName evidence="2">Uncharacterized protein</fullName>
    </submittedName>
</protein>
<feature type="region of interest" description="Disordered" evidence="1">
    <location>
        <begin position="169"/>
        <end position="216"/>
    </location>
</feature>
<name>A0AA88PGY3_9TELE</name>
<gene>
    <name evidence="2" type="ORF">Q8A67_016971</name>
</gene>
<comment type="caution">
    <text evidence="2">The sequence shown here is derived from an EMBL/GenBank/DDBJ whole genome shotgun (WGS) entry which is preliminary data.</text>
</comment>
<dbReference type="AlphaFoldDB" id="A0AA88PGY3"/>
<proteinExistence type="predicted"/>
<accession>A0AA88PGY3</accession>
<organism evidence="2 3">
    <name type="scientific">Cirrhinus molitorella</name>
    <name type="common">mud carp</name>
    <dbReference type="NCBI Taxonomy" id="172907"/>
    <lineage>
        <taxon>Eukaryota</taxon>
        <taxon>Metazoa</taxon>
        <taxon>Chordata</taxon>
        <taxon>Craniata</taxon>
        <taxon>Vertebrata</taxon>
        <taxon>Euteleostomi</taxon>
        <taxon>Actinopterygii</taxon>
        <taxon>Neopterygii</taxon>
        <taxon>Teleostei</taxon>
        <taxon>Ostariophysi</taxon>
        <taxon>Cypriniformes</taxon>
        <taxon>Cyprinidae</taxon>
        <taxon>Labeoninae</taxon>
        <taxon>Labeonini</taxon>
        <taxon>Cirrhinus</taxon>
    </lineage>
</organism>
<dbReference type="EMBL" id="JAUYZG010000016">
    <property type="protein sequence ID" value="KAK2886134.1"/>
    <property type="molecule type" value="Genomic_DNA"/>
</dbReference>